<dbReference type="InterPro" id="IPR016047">
    <property type="entry name" value="M23ase_b-sheet_dom"/>
</dbReference>
<protein>
    <recommendedName>
        <fullName evidence="2">M23ase beta-sheet core domain-containing protein</fullName>
    </recommendedName>
</protein>
<dbReference type="PANTHER" id="PTHR21666">
    <property type="entry name" value="PEPTIDASE-RELATED"/>
    <property type="match status" value="1"/>
</dbReference>
<reference evidence="3" key="1">
    <citation type="journal article" date="2014" name="Int. J. Syst. Evol. Microbiol.">
        <title>Complete genome sequence of Corynebacterium casei LMG S-19264T (=DSM 44701T), isolated from a smear-ripened cheese.</title>
        <authorList>
            <consortium name="US DOE Joint Genome Institute (JGI-PGF)"/>
            <person name="Walter F."/>
            <person name="Albersmeier A."/>
            <person name="Kalinowski J."/>
            <person name="Ruckert C."/>
        </authorList>
    </citation>
    <scope>NUCLEOTIDE SEQUENCE</scope>
    <source>
        <strain evidence="3">JCM 3091</strain>
    </source>
</reference>
<evidence type="ECO:0000259" key="2">
    <source>
        <dbReference type="Pfam" id="PF01551"/>
    </source>
</evidence>
<accession>A0A8J3FLR7</accession>
<dbReference type="Gene3D" id="2.70.70.10">
    <property type="entry name" value="Glucose Permease (Domain IIA)"/>
    <property type="match status" value="1"/>
</dbReference>
<proteinExistence type="predicted"/>
<feature type="domain" description="M23ase beta-sheet core" evidence="2">
    <location>
        <begin position="101"/>
        <end position="195"/>
    </location>
</feature>
<dbReference type="PANTHER" id="PTHR21666:SF270">
    <property type="entry name" value="MUREIN HYDROLASE ACTIVATOR ENVC"/>
    <property type="match status" value="1"/>
</dbReference>
<dbReference type="AlphaFoldDB" id="A0A8J3FLR7"/>
<dbReference type="InterPro" id="IPR050570">
    <property type="entry name" value="Cell_wall_metabolism_enzyme"/>
</dbReference>
<gene>
    <name evidence="3" type="ORF">GCM10010124_32420</name>
</gene>
<feature type="region of interest" description="Disordered" evidence="1">
    <location>
        <begin position="62"/>
        <end position="82"/>
    </location>
</feature>
<keyword evidence="4" id="KW-1185">Reference proteome</keyword>
<dbReference type="GO" id="GO:0004222">
    <property type="term" value="F:metalloendopeptidase activity"/>
    <property type="evidence" value="ECO:0007669"/>
    <property type="project" value="TreeGrafter"/>
</dbReference>
<name>A0A8J3FLR7_9ACTN</name>
<dbReference type="InterPro" id="IPR011055">
    <property type="entry name" value="Dup_hybrid_motif"/>
</dbReference>
<evidence type="ECO:0000313" key="4">
    <source>
        <dbReference type="Proteomes" id="UP000662200"/>
    </source>
</evidence>
<evidence type="ECO:0000256" key="1">
    <source>
        <dbReference type="SAM" id="MobiDB-lite"/>
    </source>
</evidence>
<sequence>MSINEVQARIGAIQSLMLAARTAPTGKATSTGATASGATSASQFAAVLQGAVDQAGGTAATTRTAATAAPSRTAGTTTTGWTLPVRGASVSSEFGHRWGTEHEGTDFAAGMGTPIRAATGGVVKKASWYGGYGNAVIVDHGNGVQTLYGHASKLLVKEGQRVAAGQQIAKVGSTGDSTGPHLHFEVHVKDKPVDPRPWLAKHGVKL</sequence>
<dbReference type="Proteomes" id="UP000662200">
    <property type="component" value="Unassembled WGS sequence"/>
</dbReference>
<dbReference type="CDD" id="cd12797">
    <property type="entry name" value="M23_peptidase"/>
    <property type="match status" value="1"/>
</dbReference>
<dbReference type="SUPFAM" id="SSF51261">
    <property type="entry name" value="Duplicated hybrid motif"/>
    <property type="match status" value="1"/>
</dbReference>
<dbReference type="Pfam" id="PF01551">
    <property type="entry name" value="Peptidase_M23"/>
    <property type="match status" value="1"/>
</dbReference>
<reference evidence="3" key="2">
    <citation type="submission" date="2020-09" db="EMBL/GenBank/DDBJ databases">
        <authorList>
            <person name="Sun Q."/>
            <person name="Ohkuma M."/>
        </authorList>
    </citation>
    <scope>NUCLEOTIDE SEQUENCE</scope>
    <source>
        <strain evidence="3">JCM 3091</strain>
    </source>
</reference>
<organism evidence="3 4">
    <name type="scientific">Pilimelia terevasa</name>
    <dbReference type="NCBI Taxonomy" id="53372"/>
    <lineage>
        <taxon>Bacteria</taxon>
        <taxon>Bacillati</taxon>
        <taxon>Actinomycetota</taxon>
        <taxon>Actinomycetes</taxon>
        <taxon>Micromonosporales</taxon>
        <taxon>Micromonosporaceae</taxon>
        <taxon>Pilimelia</taxon>
    </lineage>
</organism>
<dbReference type="EMBL" id="BMQC01000012">
    <property type="protein sequence ID" value="GGK37228.1"/>
    <property type="molecule type" value="Genomic_DNA"/>
</dbReference>
<evidence type="ECO:0000313" key="3">
    <source>
        <dbReference type="EMBL" id="GGK37228.1"/>
    </source>
</evidence>
<comment type="caution">
    <text evidence="3">The sequence shown here is derived from an EMBL/GenBank/DDBJ whole genome shotgun (WGS) entry which is preliminary data.</text>
</comment>
<dbReference type="RefSeq" id="WP_268244362.1">
    <property type="nucleotide sequence ID" value="NZ_BMQC01000012.1"/>
</dbReference>